<feature type="region of interest" description="Disordered" evidence="1">
    <location>
        <begin position="31"/>
        <end position="52"/>
    </location>
</feature>
<name>A0A4C1UNH9_EUMVA</name>
<sequence>MYLRASLLNDCTKLDDSFLCTLSGQAESELKVGQSAESKTGRGSESKAGSEYGRVWGRNQNEKLELESKTESGLKLTSIDTKEKKIYFHADAATVKVGFGTRLCDWPPPYSGHFHFRPNTKLDNFHCLIKALSGHLFRKVAMIWQLRPAPARACPRPPATARHRPPPGAAANERPKKPLPRAT</sequence>
<evidence type="ECO:0000313" key="3">
    <source>
        <dbReference type="Proteomes" id="UP000299102"/>
    </source>
</evidence>
<keyword evidence="3" id="KW-1185">Reference proteome</keyword>
<evidence type="ECO:0000256" key="1">
    <source>
        <dbReference type="SAM" id="MobiDB-lite"/>
    </source>
</evidence>
<dbReference type="EMBL" id="BGZK01000200">
    <property type="protein sequence ID" value="GBP27889.1"/>
    <property type="molecule type" value="Genomic_DNA"/>
</dbReference>
<dbReference type="AlphaFoldDB" id="A0A4C1UNH9"/>
<evidence type="ECO:0000313" key="2">
    <source>
        <dbReference type="EMBL" id="GBP27889.1"/>
    </source>
</evidence>
<protein>
    <submittedName>
        <fullName evidence="2">Uncharacterized protein</fullName>
    </submittedName>
</protein>
<comment type="caution">
    <text evidence="2">The sequence shown here is derived from an EMBL/GenBank/DDBJ whole genome shotgun (WGS) entry which is preliminary data.</text>
</comment>
<organism evidence="2 3">
    <name type="scientific">Eumeta variegata</name>
    <name type="common">Bagworm moth</name>
    <name type="synonym">Eumeta japonica</name>
    <dbReference type="NCBI Taxonomy" id="151549"/>
    <lineage>
        <taxon>Eukaryota</taxon>
        <taxon>Metazoa</taxon>
        <taxon>Ecdysozoa</taxon>
        <taxon>Arthropoda</taxon>
        <taxon>Hexapoda</taxon>
        <taxon>Insecta</taxon>
        <taxon>Pterygota</taxon>
        <taxon>Neoptera</taxon>
        <taxon>Endopterygota</taxon>
        <taxon>Lepidoptera</taxon>
        <taxon>Glossata</taxon>
        <taxon>Ditrysia</taxon>
        <taxon>Tineoidea</taxon>
        <taxon>Psychidae</taxon>
        <taxon>Oiketicinae</taxon>
        <taxon>Eumeta</taxon>
    </lineage>
</organism>
<proteinExistence type="predicted"/>
<dbReference type="Proteomes" id="UP000299102">
    <property type="component" value="Unassembled WGS sequence"/>
</dbReference>
<reference evidence="2 3" key="1">
    <citation type="journal article" date="2019" name="Commun. Biol.">
        <title>The bagworm genome reveals a unique fibroin gene that provides high tensile strength.</title>
        <authorList>
            <person name="Kono N."/>
            <person name="Nakamura H."/>
            <person name="Ohtoshi R."/>
            <person name="Tomita M."/>
            <person name="Numata K."/>
            <person name="Arakawa K."/>
        </authorList>
    </citation>
    <scope>NUCLEOTIDE SEQUENCE [LARGE SCALE GENOMIC DNA]</scope>
</reference>
<accession>A0A4C1UNH9</accession>
<gene>
    <name evidence="2" type="ORF">EVAR_14078_1</name>
</gene>
<feature type="region of interest" description="Disordered" evidence="1">
    <location>
        <begin position="151"/>
        <end position="183"/>
    </location>
</feature>